<proteinExistence type="inferred from homology"/>
<dbReference type="InterPro" id="IPR018028">
    <property type="entry name" value="Catalase"/>
</dbReference>
<dbReference type="PANTHER" id="PTHR11465:SF9">
    <property type="entry name" value="CATALASE"/>
    <property type="match status" value="1"/>
</dbReference>
<evidence type="ECO:0000256" key="2">
    <source>
        <dbReference type="ARBA" id="ARBA00022559"/>
    </source>
</evidence>
<comment type="caution">
    <text evidence="9">The sequence shown here is derived from an EMBL/GenBank/DDBJ whole genome shotgun (WGS) entry which is preliminary data.</text>
</comment>
<evidence type="ECO:0000256" key="6">
    <source>
        <dbReference type="ARBA" id="ARBA00023004"/>
    </source>
</evidence>
<evidence type="ECO:0000256" key="3">
    <source>
        <dbReference type="ARBA" id="ARBA00022617"/>
    </source>
</evidence>
<dbReference type="Pfam" id="PF06628">
    <property type="entry name" value="Catalase-rel"/>
    <property type="match status" value="1"/>
</dbReference>
<dbReference type="InterPro" id="IPR002226">
    <property type="entry name" value="Catalase_haem_BS"/>
</dbReference>
<keyword evidence="5" id="KW-0560">Oxidoreductase</keyword>
<reference evidence="9 10" key="1">
    <citation type="submission" date="2024-06" db="EMBL/GenBank/DDBJ databases">
        <title>A chromosome-level genome assembly of beet webworm, Loxostege sticticalis.</title>
        <authorList>
            <person name="Zhang Y."/>
        </authorList>
    </citation>
    <scope>NUCLEOTIDE SEQUENCE [LARGE SCALE GENOMIC DNA]</scope>
    <source>
        <strain evidence="9">AQ026</strain>
        <tissue evidence="9">Whole body</tissue>
    </source>
</reference>
<comment type="similarity">
    <text evidence="1">Belongs to the catalase family.</text>
</comment>
<dbReference type="InterPro" id="IPR011614">
    <property type="entry name" value="Catalase_core"/>
</dbReference>
<dbReference type="PRINTS" id="PR00067">
    <property type="entry name" value="CATALASE"/>
</dbReference>
<dbReference type="SUPFAM" id="SSF56634">
    <property type="entry name" value="Heme-dependent catalase-like"/>
    <property type="match status" value="1"/>
</dbReference>
<dbReference type="Pfam" id="PF00199">
    <property type="entry name" value="Catalase"/>
    <property type="match status" value="1"/>
</dbReference>
<keyword evidence="6" id="KW-0408">Iron</keyword>
<sequence length="513" mass="58633">MLKILVFLVVAVAADRPDRRQYDPGQQLSYYKNFTKCPIGTLTTTFGAPIEYVDATVTLNRPLIRNPYIMDELPHLVRERIPERVVHAKGAGGFGYFEVTNDITHICDAKLFSAVGKKTPIAIRFSLVTLEKAVQDTTRDIRGFAVKFYTEEGNLDLVALNIEAFVFRDPVMFAGFVRSLKRNPATNLRDFNMFWDFVTLRPETVLGIITLFSDLGIPASYRNMPGFPIHTYEVINKSNQKRFVRFHFTPDAGIKNLFTEQARNIAGQDPDYHSRDLYRAIGNGECPSWTLSVQVLTPEDVKNAGFDVFDVTRFLPHDKYPLIPVGKLVLNKNPINFFAEIEQLALCPSNLVPKILGGVDKMFESRIFSYRDAQFYRLGVNFNKISVNTPFQTEVFTYTRDGRAPVKDNGRDAPVYYPNSFNGPVPYRAKKRQEITQIYEGPSNNFDQVREVFDNQMSEEERTRLIENIVGTLRLVLRVLQERAVKMFKSIHSELGERIELALFGNRTTTCKN</sequence>
<name>A0ABR3I6G3_LOXSC</name>
<gene>
    <name evidence="9" type="ORF">ABMA27_015125</name>
</gene>
<keyword evidence="3" id="KW-0349">Heme</keyword>
<evidence type="ECO:0000256" key="4">
    <source>
        <dbReference type="ARBA" id="ARBA00022723"/>
    </source>
</evidence>
<accession>A0ABR3I6G3</accession>
<dbReference type="Proteomes" id="UP001549920">
    <property type="component" value="Unassembled WGS sequence"/>
</dbReference>
<dbReference type="InterPro" id="IPR020835">
    <property type="entry name" value="Catalase_sf"/>
</dbReference>
<evidence type="ECO:0000256" key="5">
    <source>
        <dbReference type="ARBA" id="ARBA00023002"/>
    </source>
</evidence>
<keyword evidence="2" id="KW-0575">Peroxidase</keyword>
<evidence type="ECO:0000259" key="8">
    <source>
        <dbReference type="SMART" id="SM01060"/>
    </source>
</evidence>
<organism evidence="9 10">
    <name type="scientific">Loxostege sticticalis</name>
    <name type="common">Beet webworm moth</name>
    <dbReference type="NCBI Taxonomy" id="481309"/>
    <lineage>
        <taxon>Eukaryota</taxon>
        <taxon>Metazoa</taxon>
        <taxon>Ecdysozoa</taxon>
        <taxon>Arthropoda</taxon>
        <taxon>Hexapoda</taxon>
        <taxon>Insecta</taxon>
        <taxon>Pterygota</taxon>
        <taxon>Neoptera</taxon>
        <taxon>Endopterygota</taxon>
        <taxon>Lepidoptera</taxon>
        <taxon>Glossata</taxon>
        <taxon>Ditrysia</taxon>
        <taxon>Pyraloidea</taxon>
        <taxon>Crambidae</taxon>
        <taxon>Pyraustinae</taxon>
        <taxon>Loxostege</taxon>
    </lineage>
</organism>
<evidence type="ECO:0000313" key="9">
    <source>
        <dbReference type="EMBL" id="KAL0891868.1"/>
    </source>
</evidence>
<evidence type="ECO:0000256" key="7">
    <source>
        <dbReference type="ARBA" id="ARBA00023324"/>
    </source>
</evidence>
<dbReference type="PROSITE" id="PS51402">
    <property type="entry name" value="CATALASE_3"/>
    <property type="match status" value="1"/>
</dbReference>
<dbReference type="PROSITE" id="PS00437">
    <property type="entry name" value="CATALASE_1"/>
    <property type="match status" value="1"/>
</dbReference>
<evidence type="ECO:0000256" key="1">
    <source>
        <dbReference type="ARBA" id="ARBA00005329"/>
    </source>
</evidence>
<keyword evidence="4" id="KW-0479">Metal-binding</keyword>
<dbReference type="InterPro" id="IPR010582">
    <property type="entry name" value="Catalase_immune_responsive"/>
</dbReference>
<dbReference type="PIRSF" id="PIRSF038928">
    <property type="entry name" value="Catalase_clade1-3"/>
    <property type="match status" value="1"/>
</dbReference>
<dbReference type="EMBL" id="JBEUOH010000007">
    <property type="protein sequence ID" value="KAL0891868.1"/>
    <property type="molecule type" value="Genomic_DNA"/>
</dbReference>
<evidence type="ECO:0000313" key="10">
    <source>
        <dbReference type="Proteomes" id="UP001549920"/>
    </source>
</evidence>
<dbReference type="InterPro" id="IPR024711">
    <property type="entry name" value="Catalase_clade1/3"/>
</dbReference>
<keyword evidence="7" id="KW-0376">Hydrogen peroxide</keyword>
<dbReference type="PANTHER" id="PTHR11465">
    <property type="entry name" value="CATALASE"/>
    <property type="match status" value="1"/>
</dbReference>
<protein>
    <recommendedName>
        <fullName evidence="8">Catalase core domain-containing protein</fullName>
    </recommendedName>
</protein>
<dbReference type="Gene3D" id="2.40.180.10">
    <property type="entry name" value="Catalase core domain"/>
    <property type="match status" value="1"/>
</dbReference>
<keyword evidence="10" id="KW-1185">Reference proteome</keyword>
<feature type="domain" description="Catalase core" evidence="8">
    <location>
        <begin position="43"/>
        <end position="425"/>
    </location>
</feature>
<dbReference type="SMART" id="SM01060">
    <property type="entry name" value="Catalase"/>
    <property type="match status" value="1"/>
</dbReference>